<name>A0A392SY55_9FABA</name>
<dbReference type="Proteomes" id="UP000265520">
    <property type="component" value="Unassembled WGS sequence"/>
</dbReference>
<dbReference type="EMBL" id="LXQA010462563">
    <property type="protein sequence ID" value="MCI53402.1"/>
    <property type="molecule type" value="Genomic_DNA"/>
</dbReference>
<evidence type="ECO:0000313" key="2">
    <source>
        <dbReference type="Proteomes" id="UP000265520"/>
    </source>
</evidence>
<sequence length="52" mass="5098">AALGAAPLAPGVIQESGIGGFVDSCAGRGLACAGRSAQGWGNHFITLETLID</sequence>
<dbReference type="AlphaFoldDB" id="A0A392SY55"/>
<accession>A0A392SY55</accession>
<feature type="non-terminal residue" evidence="1">
    <location>
        <position position="1"/>
    </location>
</feature>
<comment type="caution">
    <text evidence="1">The sequence shown here is derived from an EMBL/GenBank/DDBJ whole genome shotgun (WGS) entry which is preliminary data.</text>
</comment>
<protein>
    <submittedName>
        <fullName evidence="1">Uncharacterized protein</fullName>
    </submittedName>
</protein>
<reference evidence="1 2" key="1">
    <citation type="journal article" date="2018" name="Front. Plant Sci.">
        <title>Red Clover (Trifolium pratense) and Zigzag Clover (T. medium) - A Picture of Genomic Similarities and Differences.</title>
        <authorList>
            <person name="Dluhosova J."/>
            <person name="Istvanek J."/>
            <person name="Nedelnik J."/>
            <person name="Repkova J."/>
        </authorList>
    </citation>
    <scope>NUCLEOTIDE SEQUENCE [LARGE SCALE GENOMIC DNA]</scope>
    <source>
        <strain evidence="2">cv. 10/8</strain>
        <tissue evidence="1">Leaf</tissue>
    </source>
</reference>
<organism evidence="1 2">
    <name type="scientific">Trifolium medium</name>
    <dbReference type="NCBI Taxonomy" id="97028"/>
    <lineage>
        <taxon>Eukaryota</taxon>
        <taxon>Viridiplantae</taxon>
        <taxon>Streptophyta</taxon>
        <taxon>Embryophyta</taxon>
        <taxon>Tracheophyta</taxon>
        <taxon>Spermatophyta</taxon>
        <taxon>Magnoliopsida</taxon>
        <taxon>eudicotyledons</taxon>
        <taxon>Gunneridae</taxon>
        <taxon>Pentapetalae</taxon>
        <taxon>rosids</taxon>
        <taxon>fabids</taxon>
        <taxon>Fabales</taxon>
        <taxon>Fabaceae</taxon>
        <taxon>Papilionoideae</taxon>
        <taxon>50 kb inversion clade</taxon>
        <taxon>NPAAA clade</taxon>
        <taxon>Hologalegina</taxon>
        <taxon>IRL clade</taxon>
        <taxon>Trifolieae</taxon>
        <taxon>Trifolium</taxon>
    </lineage>
</organism>
<evidence type="ECO:0000313" key="1">
    <source>
        <dbReference type="EMBL" id="MCI53402.1"/>
    </source>
</evidence>
<proteinExistence type="predicted"/>
<keyword evidence="2" id="KW-1185">Reference proteome</keyword>